<keyword evidence="14" id="KW-1185">Reference proteome</keyword>
<comment type="caution">
    <text evidence="13">The sequence shown here is derived from an EMBL/GenBank/DDBJ whole genome shotgun (WGS) entry which is preliminary data.</text>
</comment>
<sequence length="337" mass="37618">MPVNMLKKEETDPELFGDVDDNTSTSGDARGVKRDADSEADDAQALGDGEDISIEGVKTTRSWLVKVPEFLAEHWEAQIRKGENIDLGELRVEGDLFRDLKNPKEEGDGPSTTNSKPNPAKRQKMMLTIPQNHATLAPNGPIPTTFHMNVTNPTPLKTYSFTTVQSTGSATSINSTIIAESSLLPDRTDPAYRQLLKSRAQTPLDTGRKIQYLSEQQGKKDIFIAPQSNARISSTKGFTFSKNDPDRIAAEREAKRERLPREELRSLIFKMFAKYEYHLFKGFQEQIPQPQQWLKEVLSEVAMQVKKGPYANFWTPKPEYKSAVLGVGSANEDSGEG</sequence>
<evidence type="ECO:0000256" key="3">
    <source>
        <dbReference type="ARBA" id="ARBA00021453"/>
    </source>
</evidence>
<comment type="similarity">
    <text evidence="2">Belongs to the TFIIF beta subunit family.</text>
</comment>
<keyword evidence="6" id="KW-0804">Transcription</keyword>
<keyword evidence="5" id="KW-0238">DNA-binding</keyword>
<comment type="subcellular location">
    <subcellularLocation>
        <location evidence="1">Nucleus</location>
    </subcellularLocation>
</comment>
<dbReference type="Gene3D" id="1.10.10.10">
    <property type="entry name" value="Winged helix-like DNA-binding domain superfamily/Winged helix DNA-binding domain"/>
    <property type="match status" value="1"/>
</dbReference>
<dbReference type="GO" id="GO:0006367">
    <property type="term" value="P:transcription initiation at RNA polymerase II promoter"/>
    <property type="evidence" value="ECO:0007669"/>
    <property type="project" value="InterPro"/>
</dbReference>
<name>A0AAD5S1S7_9FUNG</name>
<evidence type="ECO:0000256" key="6">
    <source>
        <dbReference type="ARBA" id="ARBA00023163"/>
    </source>
</evidence>
<keyword evidence="7" id="KW-0539">Nucleus</keyword>
<dbReference type="Pfam" id="PF02270">
    <property type="entry name" value="TFIIF_beta"/>
    <property type="match status" value="1"/>
</dbReference>
<dbReference type="GO" id="GO:0005674">
    <property type="term" value="C:transcription factor TFIIF complex"/>
    <property type="evidence" value="ECO:0007669"/>
    <property type="project" value="InterPro"/>
</dbReference>
<dbReference type="EMBL" id="JADGJD010002389">
    <property type="protein sequence ID" value="KAJ3032831.1"/>
    <property type="molecule type" value="Genomic_DNA"/>
</dbReference>
<organism evidence="13 14">
    <name type="scientific">Rhizophlyctis rosea</name>
    <dbReference type="NCBI Taxonomy" id="64517"/>
    <lineage>
        <taxon>Eukaryota</taxon>
        <taxon>Fungi</taxon>
        <taxon>Fungi incertae sedis</taxon>
        <taxon>Chytridiomycota</taxon>
        <taxon>Chytridiomycota incertae sedis</taxon>
        <taxon>Chytridiomycetes</taxon>
        <taxon>Rhizophlyctidales</taxon>
        <taxon>Rhizophlyctidaceae</taxon>
        <taxon>Rhizophlyctis</taxon>
    </lineage>
</organism>
<gene>
    <name evidence="13" type="ORF">HK097_005058</name>
</gene>
<evidence type="ECO:0000256" key="5">
    <source>
        <dbReference type="ARBA" id="ARBA00023125"/>
    </source>
</evidence>
<protein>
    <recommendedName>
        <fullName evidence="3">Transcription initiation factor IIF subunit beta</fullName>
    </recommendedName>
    <alternativeName>
        <fullName evidence="9">TFIIF medium subunit</fullName>
    </alternativeName>
    <alternativeName>
        <fullName evidence="8">TFIIF-beta</fullName>
    </alternativeName>
</protein>
<accession>A0AAD5S1S7</accession>
<evidence type="ECO:0000256" key="4">
    <source>
        <dbReference type="ARBA" id="ARBA00023015"/>
    </source>
</evidence>
<dbReference type="InterPro" id="IPR036388">
    <property type="entry name" value="WH-like_DNA-bd_sf"/>
</dbReference>
<evidence type="ECO:0000313" key="14">
    <source>
        <dbReference type="Proteomes" id="UP001212841"/>
    </source>
</evidence>
<dbReference type="Pfam" id="PF17683">
    <property type="entry name" value="TFIIF_beta_N"/>
    <property type="match status" value="1"/>
</dbReference>
<feature type="domain" description="TFIIF beta subunit HTH" evidence="11">
    <location>
        <begin position="258"/>
        <end position="321"/>
    </location>
</feature>
<evidence type="ECO:0000259" key="11">
    <source>
        <dbReference type="Pfam" id="PF02270"/>
    </source>
</evidence>
<dbReference type="InterPro" id="IPR003196">
    <property type="entry name" value="TFIIF_beta"/>
</dbReference>
<proteinExistence type="inferred from homology"/>
<keyword evidence="4" id="KW-0805">Transcription regulation</keyword>
<feature type="domain" description="TFIIF beta subunit N-terminal" evidence="12">
    <location>
        <begin position="61"/>
        <end position="176"/>
    </location>
</feature>
<feature type="region of interest" description="Disordered" evidence="10">
    <location>
        <begin position="100"/>
        <end position="120"/>
    </location>
</feature>
<evidence type="ECO:0000259" key="12">
    <source>
        <dbReference type="Pfam" id="PF17683"/>
    </source>
</evidence>
<evidence type="ECO:0000256" key="10">
    <source>
        <dbReference type="SAM" id="MobiDB-lite"/>
    </source>
</evidence>
<dbReference type="FunFam" id="1.10.10.10:FF:000035">
    <property type="entry name" value="General transcription factor IIF subunit 2"/>
    <property type="match status" value="1"/>
</dbReference>
<dbReference type="InterPro" id="IPR011039">
    <property type="entry name" value="TFIIF_interaction"/>
</dbReference>
<dbReference type="InterPro" id="IPR040504">
    <property type="entry name" value="TFIIF_beta_N"/>
</dbReference>
<dbReference type="Proteomes" id="UP001212841">
    <property type="component" value="Unassembled WGS sequence"/>
</dbReference>
<dbReference type="AlphaFoldDB" id="A0AAD5S1S7"/>
<evidence type="ECO:0000256" key="1">
    <source>
        <dbReference type="ARBA" id="ARBA00004123"/>
    </source>
</evidence>
<dbReference type="InterPro" id="IPR036390">
    <property type="entry name" value="WH_DNA-bd_sf"/>
</dbReference>
<feature type="compositionally biased region" description="Acidic residues" evidence="10">
    <location>
        <begin position="38"/>
        <end position="51"/>
    </location>
</feature>
<dbReference type="SUPFAM" id="SSF50916">
    <property type="entry name" value="Rap30/74 interaction domains"/>
    <property type="match status" value="1"/>
</dbReference>
<evidence type="ECO:0000256" key="2">
    <source>
        <dbReference type="ARBA" id="ARBA00009543"/>
    </source>
</evidence>
<dbReference type="PANTHER" id="PTHR10445">
    <property type="entry name" value="GENERAL TRANSCRIPTION FACTOR IIF SUBUNIT 2"/>
    <property type="match status" value="1"/>
</dbReference>
<feature type="region of interest" description="Disordered" evidence="10">
    <location>
        <begin position="1"/>
        <end position="51"/>
    </location>
</feature>
<dbReference type="SUPFAM" id="SSF46785">
    <property type="entry name" value="Winged helix' DNA-binding domain"/>
    <property type="match status" value="1"/>
</dbReference>
<reference evidence="13" key="1">
    <citation type="submission" date="2020-05" db="EMBL/GenBank/DDBJ databases">
        <title>Phylogenomic resolution of chytrid fungi.</title>
        <authorList>
            <person name="Stajich J.E."/>
            <person name="Amses K."/>
            <person name="Simmons R."/>
            <person name="Seto K."/>
            <person name="Myers J."/>
            <person name="Bonds A."/>
            <person name="Quandt C.A."/>
            <person name="Barry K."/>
            <person name="Liu P."/>
            <person name="Grigoriev I."/>
            <person name="Longcore J.E."/>
            <person name="James T.Y."/>
        </authorList>
    </citation>
    <scope>NUCLEOTIDE SEQUENCE</scope>
    <source>
        <strain evidence="13">JEL0318</strain>
    </source>
</reference>
<dbReference type="InterPro" id="IPR040450">
    <property type="entry name" value="TFIIF_beta_HTH"/>
</dbReference>
<dbReference type="PANTHER" id="PTHR10445:SF0">
    <property type="entry name" value="GENERAL TRANSCRIPTION FACTOR IIF SUBUNIT 2"/>
    <property type="match status" value="1"/>
</dbReference>
<evidence type="ECO:0000256" key="8">
    <source>
        <dbReference type="ARBA" id="ARBA00081473"/>
    </source>
</evidence>
<evidence type="ECO:0000313" key="13">
    <source>
        <dbReference type="EMBL" id="KAJ3032831.1"/>
    </source>
</evidence>
<feature type="non-terminal residue" evidence="13">
    <location>
        <position position="1"/>
    </location>
</feature>
<feature type="compositionally biased region" description="Acidic residues" evidence="10">
    <location>
        <begin position="11"/>
        <end position="21"/>
    </location>
</feature>
<feature type="compositionally biased region" description="Basic and acidic residues" evidence="10">
    <location>
        <begin position="1"/>
        <end position="10"/>
    </location>
</feature>
<evidence type="ECO:0000256" key="7">
    <source>
        <dbReference type="ARBA" id="ARBA00023242"/>
    </source>
</evidence>
<evidence type="ECO:0000256" key="9">
    <source>
        <dbReference type="ARBA" id="ARBA00081863"/>
    </source>
</evidence>
<dbReference type="GO" id="GO:0003677">
    <property type="term" value="F:DNA binding"/>
    <property type="evidence" value="ECO:0007669"/>
    <property type="project" value="UniProtKB-KW"/>
</dbReference>